<accession>A0A699VLR5</accession>
<dbReference type="PANTHER" id="PTHR11439">
    <property type="entry name" value="GAG-POL-RELATED RETROTRANSPOSON"/>
    <property type="match status" value="1"/>
</dbReference>
<feature type="non-terminal residue" evidence="1">
    <location>
        <position position="1"/>
    </location>
</feature>
<sequence>GTPNLGLWYPKGSGFDLKAYSDSDYAGCNLDRKSTPGGGCQILRGKLVCCSVNKQSSVAMSSAEAEYHFIRDHFLKGDIELHFVPIDLQLADIFTKPLAEPSFTRLVAEL</sequence>
<dbReference type="CDD" id="cd09272">
    <property type="entry name" value="RNase_HI_RT_Ty1"/>
    <property type="match status" value="1"/>
</dbReference>
<name>A0A699VLR5_TANCI</name>
<reference evidence="1" key="1">
    <citation type="journal article" date="2019" name="Sci. Rep.">
        <title>Draft genome of Tanacetum cinerariifolium, the natural source of mosquito coil.</title>
        <authorList>
            <person name="Yamashiro T."/>
            <person name="Shiraishi A."/>
            <person name="Satake H."/>
            <person name="Nakayama K."/>
        </authorList>
    </citation>
    <scope>NUCLEOTIDE SEQUENCE</scope>
</reference>
<organism evidence="1">
    <name type="scientific">Tanacetum cinerariifolium</name>
    <name type="common">Dalmatian daisy</name>
    <name type="synonym">Chrysanthemum cinerariifolium</name>
    <dbReference type="NCBI Taxonomy" id="118510"/>
    <lineage>
        <taxon>Eukaryota</taxon>
        <taxon>Viridiplantae</taxon>
        <taxon>Streptophyta</taxon>
        <taxon>Embryophyta</taxon>
        <taxon>Tracheophyta</taxon>
        <taxon>Spermatophyta</taxon>
        <taxon>Magnoliopsida</taxon>
        <taxon>eudicotyledons</taxon>
        <taxon>Gunneridae</taxon>
        <taxon>Pentapetalae</taxon>
        <taxon>asterids</taxon>
        <taxon>campanulids</taxon>
        <taxon>Asterales</taxon>
        <taxon>Asteraceae</taxon>
        <taxon>Asteroideae</taxon>
        <taxon>Anthemideae</taxon>
        <taxon>Anthemidinae</taxon>
        <taxon>Tanacetum</taxon>
    </lineage>
</organism>
<comment type="caution">
    <text evidence="1">The sequence shown here is derived from an EMBL/GenBank/DDBJ whole genome shotgun (WGS) entry which is preliminary data.</text>
</comment>
<protein>
    <recommendedName>
        <fullName evidence="2">Retrovirus-related Pol polyprotein from transposon TNT 1-94</fullName>
    </recommendedName>
</protein>
<evidence type="ECO:0008006" key="2">
    <source>
        <dbReference type="Google" id="ProtNLM"/>
    </source>
</evidence>
<dbReference type="AlphaFoldDB" id="A0A699VLR5"/>
<dbReference type="EMBL" id="BKCJ011442525">
    <property type="protein sequence ID" value="GFD34081.1"/>
    <property type="molecule type" value="Genomic_DNA"/>
</dbReference>
<proteinExistence type="predicted"/>
<feature type="non-terminal residue" evidence="1">
    <location>
        <position position="110"/>
    </location>
</feature>
<dbReference type="PANTHER" id="PTHR11439:SF495">
    <property type="entry name" value="REVERSE TRANSCRIPTASE, RNA-DEPENDENT DNA POLYMERASE-RELATED"/>
    <property type="match status" value="1"/>
</dbReference>
<gene>
    <name evidence="1" type="ORF">Tci_906050</name>
</gene>
<evidence type="ECO:0000313" key="1">
    <source>
        <dbReference type="EMBL" id="GFD34081.1"/>
    </source>
</evidence>